<keyword evidence="10 11" id="KW-0066">ATP synthesis</keyword>
<feature type="transmembrane region" description="Helical" evidence="11">
    <location>
        <begin position="233"/>
        <end position="264"/>
    </location>
</feature>
<dbReference type="PRINTS" id="PR00123">
    <property type="entry name" value="ATPASEA"/>
</dbReference>
<dbReference type="SUPFAM" id="SSF81336">
    <property type="entry name" value="F1F0 ATP synthase subunit A"/>
    <property type="match status" value="1"/>
</dbReference>
<gene>
    <name evidence="11 13" type="primary">atpB</name>
    <name evidence="13" type="ORF">HF995_11125</name>
</gene>
<comment type="function">
    <text evidence="11 12">Key component of the proton channel; it plays a direct role in the translocation of protons across the membrane.</text>
</comment>
<evidence type="ECO:0000256" key="1">
    <source>
        <dbReference type="ARBA" id="ARBA00004141"/>
    </source>
</evidence>
<reference evidence="13 14" key="1">
    <citation type="submission" date="2020-04" db="EMBL/GenBank/DDBJ databases">
        <title>MicrobeNet Type strains.</title>
        <authorList>
            <person name="Nicholson A.C."/>
        </authorList>
    </citation>
    <scope>NUCLEOTIDE SEQUENCE [LARGE SCALE GENOMIC DNA]</scope>
    <source>
        <strain evidence="13 14">ATCC BAA-789</strain>
    </source>
</reference>
<evidence type="ECO:0000256" key="7">
    <source>
        <dbReference type="ARBA" id="ARBA00022989"/>
    </source>
</evidence>
<dbReference type="NCBIfam" id="TIGR01131">
    <property type="entry name" value="ATP_synt_6_or_A"/>
    <property type="match status" value="1"/>
</dbReference>
<dbReference type="PANTHER" id="PTHR11410:SF0">
    <property type="entry name" value="ATP SYNTHASE SUBUNIT A"/>
    <property type="match status" value="1"/>
</dbReference>
<dbReference type="EMBL" id="JAAXOW010000003">
    <property type="protein sequence ID" value="NKX93813.1"/>
    <property type="molecule type" value="Genomic_DNA"/>
</dbReference>
<keyword evidence="7 11" id="KW-1133">Transmembrane helix</keyword>
<feature type="transmembrane region" description="Helical" evidence="11">
    <location>
        <begin position="198"/>
        <end position="221"/>
    </location>
</feature>
<evidence type="ECO:0000256" key="4">
    <source>
        <dbReference type="ARBA" id="ARBA00022547"/>
    </source>
</evidence>
<evidence type="ECO:0000256" key="12">
    <source>
        <dbReference type="RuleBase" id="RU000483"/>
    </source>
</evidence>
<dbReference type="InterPro" id="IPR045083">
    <property type="entry name" value="ATP_synth_F0_asu_bact/mt"/>
</dbReference>
<evidence type="ECO:0000256" key="2">
    <source>
        <dbReference type="ARBA" id="ARBA00006810"/>
    </source>
</evidence>
<comment type="similarity">
    <text evidence="2 11 12">Belongs to the ATPase A chain family.</text>
</comment>
<dbReference type="HAMAP" id="MF_01393">
    <property type="entry name" value="ATP_synth_a_bact"/>
    <property type="match status" value="1"/>
</dbReference>
<feature type="transmembrane region" description="Helical" evidence="11">
    <location>
        <begin position="45"/>
        <end position="64"/>
    </location>
</feature>
<keyword evidence="5 11" id="KW-0812">Transmembrane</keyword>
<evidence type="ECO:0000256" key="11">
    <source>
        <dbReference type="HAMAP-Rule" id="MF_01393"/>
    </source>
</evidence>
<keyword evidence="11" id="KW-1003">Cell membrane</keyword>
<dbReference type="PANTHER" id="PTHR11410">
    <property type="entry name" value="ATP SYNTHASE SUBUNIT A"/>
    <property type="match status" value="1"/>
</dbReference>
<protein>
    <recommendedName>
        <fullName evidence="11 12">ATP synthase subunit a</fullName>
    </recommendedName>
    <alternativeName>
        <fullName evidence="11">ATP synthase F0 sector subunit a</fullName>
    </alternativeName>
    <alternativeName>
        <fullName evidence="11">F-ATPase subunit 6</fullName>
    </alternativeName>
</protein>
<dbReference type="InterPro" id="IPR035908">
    <property type="entry name" value="F0_ATP_A_sf"/>
</dbReference>
<name>A0A9X5ISA1_9MICO</name>
<evidence type="ECO:0000256" key="3">
    <source>
        <dbReference type="ARBA" id="ARBA00022448"/>
    </source>
</evidence>
<dbReference type="GO" id="GO:0005886">
    <property type="term" value="C:plasma membrane"/>
    <property type="evidence" value="ECO:0007669"/>
    <property type="project" value="UniProtKB-SubCell"/>
</dbReference>
<evidence type="ECO:0000256" key="5">
    <source>
        <dbReference type="ARBA" id="ARBA00022692"/>
    </source>
</evidence>
<comment type="subcellular location">
    <subcellularLocation>
        <location evidence="11 12">Cell membrane</location>
        <topology evidence="11 12">Multi-pass membrane protein</topology>
    </subcellularLocation>
    <subcellularLocation>
        <location evidence="1">Membrane</location>
        <topology evidence="1">Multi-pass membrane protein</topology>
    </subcellularLocation>
</comment>
<dbReference type="GO" id="GO:0045259">
    <property type="term" value="C:proton-transporting ATP synthase complex"/>
    <property type="evidence" value="ECO:0007669"/>
    <property type="project" value="UniProtKB-KW"/>
</dbReference>
<feature type="transmembrane region" description="Helical" evidence="11">
    <location>
        <begin position="172"/>
        <end position="192"/>
    </location>
</feature>
<feature type="transmembrane region" description="Helical" evidence="11">
    <location>
        <begin position="131"/>
        <end position="152"/>
    </location>
</feature>
<keyword evidence="6 11" id="KW-0375">Hydrogen ion transport</keyword>
<dbReference type="AlphaFoldDB" id="A0A9X5ISA1"/>
<keyword evidence="9 11" id="KW-0472">Membrane</keyword>
<keyword evidence="3 11" id="KW-0813">Transport</keyword>
<accession>A0A9X5ISA1</accession>
<keyword evidence="14" id="KW-1185">Reference proteome</keyword>
<dbReference type="CDD" id="cd00310">
    <property type="entry name" value="ATP-synt_Fo_a_6"/>
    <property type="match status" value="1"/>
</dbReference>
<keyword evidence="8 11" id="KW-0406">Ion transport</keyword>
<evidence type="ECO:0000256" key="10">
    <source>
        <dbReference type="ARBA" id="ARBA00023310"/>
    </source>
</evidence>
<evidence type="ECO:0000256" key="8">
    <source>
        <dbReference type="ARBA" id="ARBA00023065"/>
    </source>
</evidence>
<dbReference type="Gene3D" id="1.20.120.220">
    <property type="entry name" value="ATP synthase, F0 complex, subunit A"/>
    <property type="match status" value="1"/>
</dbReference>
<dbReference type="Proteomes" id="UP000774283">
    <property type="component" value="Unassembled WGS sequence"/>
</dbReference>
<evidence type="ECO:0000256" key="9">
    <source>
        <dbReference type="ARBA" id="ARBA00023136"/>
    </source>
</evidence>
<dbReference type="GO" id="GO:0046933">
    <property type="term" value="F:proton-transporting ATP synthase activity, rotational mechanism"/>
    <property type="evidence" value="ECO:0007669"/>
    <property type="project" value="UniProtKB-UniRule"/>
</dbReference>
<evidence type="ECO:0000256" key="6">
    <source>
        <dbReference type="ARBA" id="ARBA00022781"/>
    </source>
</evidence>
<dbReference type="Pfam" id="PF00119">
    <property type="entry name" value="ATP-synt_A"/>
    <property type="match status" value="1"/>
</dbReference>
<sequence length="271" mass="28996">MLSALNHLGATVLAAGDGGFHVPTLADFFPEAILFEGTIFEFNRITMVRVIATLVLVTIFAIGARRARLVPGRFQGGLEMILDFVRVSIAEDIIGKKNARKHVSLLTIIFLAVFAMNITGIVPGLNIAGSSLIGFPLVLALVSYVAFIAAGVRKQGGLHYLKSSLFPSGVPWPIYFILTPIEIISTFILRPATLAVRLLVNMVAGHLLLVLCFAATHFLFLEAAGAIKAVGAVTLAAGLAFTGFELFIAALQAYIFTLLTAVYINLSEEAH</sequence>
<feature type="transmembrane region" description="Helical" evidence="11">
    <location>
        <begin position="103"/>
        <end position="125"/>
    </location>
</feature>
<dbReference type="InterPro" id="IPR000568">
    <property type="entry name" value="ATP_synth_F0_asu"/>
</dbReference>
<evidence type="ECO:0000313" key="14">
    <source>
        <dbReference type="Proteomes" id="UP000774283"/>
    </source>
</evidence>
<keyword evidence="4 11" id="KW-0138">CF(0)</keyword>
<comment type="caution">
    <text evidence="13">The sequence shown here is derived from an EMBL/GenBank/DDBJ whole genome shotgun (WGS) entry which is preliminary data.</text>
</comment>
<evidence type="ECO:0000313" key="13">
    <source>
        <dbReference type="EMBL" id="NKX93813.1"/>
    </source>
</evidence>
<organism evidence="13 14">
    <name type="scientific">Sanguibacter hominis ATCC BAA-789</name>
    <dbReference type="NCBI Taxonomy" id="1312740"/>
    <lineage>
        <taxon>Bacteria</taxon>
        <taxon>Bacillati</taxon>
        <taxon>Actinomycetota</taxon>
        <taxon>Actinomycetes</taxon>
        <taxon>Micrococcales</taxon>
        <taxon>Sanguibacteraceae</taxon>
        <taxon>Sanguibacter</taxon>
    </lineage>
</organism>
<proteinExistence type="inferred from homology"/>